<proteinExistence type="predicted"/>
<reference evidence="1" key="1">
    <citation type="submission" date="2021-04" db="EMBL/GenBank/DDBJ databases">
        <authorList>
            <person name="Hartkoorn R.C."/>
            <person name="Beaudoing E."/>
            <person name="Hot D."/>
        </authorList>
    </citation>
    <scope>NUCLEOTIDE SEQUENCE</scope>
    <source>
        <strain evidence="1">NRRL B-16292</strain>
    </source>
</reference>
<sequence>MGEWFDARHRQFPGFVHPPIGEDGRGVERRLVLALPEGLDDSHRQLPSGEAVS</sequence>
<gene>
    <name evidence="1" type="ORF">Dfulv_28815</name>
</gene>
<dbReference type="EMBL" id="CP073720">
    <property type="protein sequence ID" value="UWP79166.1"/>
    <property type="molecule type" value="Genomic_DNA"/>
</dbReference>
<evidence type="ECO:0000313" key="2">
    <source>
        <dbReference type="Proteomes" id="UP001059617"/>
    </source>
</evidence>
<dbReference type="RefSeq" id="WP_259856718.1">
    <property type="nucleotide sequence ID" value="NZ_BAAAST010000103.1"/>
</dbReference>
<keyword evidence="2" id="KW-1185">Reference proteome</keyword>
<reference evidence="1" key="2">
    <citation type="submission" date="2022-09" db="EMBL/GenBank/DDBJ databases">
        <title>Biosynthetic gene clusters of Dactylosporangioum fulvum.</title>
        <authorList>
            <person name="Caradec T."/>
        </authorList>
    </citation>
    <scope>NUCLEOTIDE SEQUENCE</scope>
    <source>
        <strain evidence="1">NRRL B-16292</strain>
    </source>
</reference>
<accession>A0ABY5VTN3</accession>
<evidence type="ECO:0000313" key="1">
    <source>
        <dbReference type="EMBL" id="UWP79166.1"/>
    </source>
</evidence>
<name>A0ABY5VTN3_9ACTN</name>
<protein>
    <submittedName>
        <fullName evidence="1">Uncharacterized protein</fullName>
    </submittedName>
</protein>
<organism evidence="1 2">
    <name type="scientific">Dactylosporangium fulvum</name>
    <dbReference type="NCBI Taxonomy" id="53359"/>
    <lineage>
        <taxon>Bacteria</taxon>
        <taxon>Bacillati</taxon>
        <taxon>Actinomycetota</taxon>
        <taxon>Actinomycetes</taxon>
        <taxon>Micromonosporales</taxon>
        <taxon>Micromonosporaceae</taxon>
        <taxon>Dactylosporangium</taxon>
    </lineage>
</organism>
<dbReference type="Proteomes" id="UP001059617">
    <property type="component" value="Chromosome"/>
</dbReference>